<name>A0A7X0H763_9BACT</name>
<feature type="transmembrane region" description="Helical" evidence="2">
    <location>
        <begin position="71"/>
        <end position="93"/>
    </location>
</feature>
<dbReference type="Proteomes" id="UP000541810">
    <property type="component" value="Unassembled WGS sequence"/>
</dbReference>
<dbReference type="PANTHER" id="PTHR37938:SF1">
    <property type="entry name" value="BLL0215 PROTEIN"/>
    <property type="match status" value="1"/>
</dbReference>
<keyword evidence="4" id="KW-1185">Reference proteome</keyword>
<evidence type="ECO:0000313" key="3">
    <source>
        <dbReference type="EMBL" id="MBB6430489.1"/>
    </source>
</evidence>
<evidence type="ECO:0000256" key="1">
    <source>
        <dbReference type="SAM" id="MobiDB-lite"/>
    </source>
</evidence>
<accession>A0A7X0H763</accession>
<evidence type="ECO:0008006" key="5">
    <source>
        <dbReference type="Google" id="ProtNLM"/>
    </source>
</evidence>
<evidence type="ECO:0000313" key="4">
    <source>
        <dbReference type="Proteomes" id="UP000541810"/>
    </source>
</evidence>
<feature type="compositionally biased region" description="Low complexity" evidence="1">
    <location>
        <begin position="14"/>
        <end position="29"/>
    </location>
</feature>
<gene>
    <name evidence="3" type="ORF">HNQ40_002295</name>
</gene>
<feature type="transmembrane region" description="Helical" evidence="2">
    <location>
        <begin position="105"/>
        <end position="122"/>
    </location>
</feature>
<reference evidence="3 4" key="1">
    <citation type="submission" date="2020-08" db="EMBL/GenBank/DDBJ databases">
        <title>Genomic Encyclopedia of Type Strains, Phase IV (KMG-IV): sequencing the most valuable type-strain genomes for metagenomic binning, comparative biology and taxonomic classification.</title>
        <authorList>
            <person name="Goeker M."/>
        </authorList>
    </citation>
    <scope>NUCLEOTIDE SEQUENCE [LARGE SCALE GENOMIC DNA]</scope>
    <source>
        <strain evidence="3 4">DSM 103725</strain>
    </source>
</reference>
<proteinExistence type="predicted"/>
<protein>
    <recommendedName>
        <fullName evidence="5">PH domain-containing protein</fullName>
    </recommendedName>
</protein>
<keyword evidence="2" id="KW-0472">Membrane</keyword>
<dbReference type="EMBL" id="JACHGY010000001">
    <property type="protein sequence ID" value="MBB6430489.1"/>
    <property type="molecule type" value="Genomic_DNA"/>
</dbReference>
<organism evidence="3 4">
    <name type="scientific">Algisphaera agarilytica</name>
    <dbReference type="NCBI Taxonomy" id="1385975"/>
    <lineage>
        <taxon>Bacteria</taxon>
        <taxon>Pseudomonadati</taxon>
        <taxon>Planctomycetota</taxon>
        <taxon>Phycisphaerae</taxon>
        <taxon>Phycisphaerales</taxon>
        <taxon>Phycisphaeraceae</taxon>
        <taxon>Algisphaera</taxon>
    </lineage>
</organism>
<dbReference type="AlphaFoldDB" id="A0A7X0H763"/>
<keyword evidence="2" id="KW-1133">Transmembrane helix</keyword>
<keyword evidence="2" id="KW-0812">Transmembrane</keyword>
<dbReference type="PANTHER" id="PTHR37938">
    <property type="entry name" value="BLL0215 PROTEIN"/>
    <property type="match status" value="1"/>
</dbReference>
<dbReference type="RefSeq" id="WP_184678003.1">
    <property type="nucleotide sequence ID" value="NZ_JACHGY010000001.1"/>
</dbReference>
<feature type="transmembrane region" description="Helical" evidence="2">
    <location>
        <begin position="168"/>
        <end position="190"/>
    </location>
</feature>
<evidence type="ECO:0000256" key="2">
    <source>
        <dbReference type="SAM" id="Phobius"/>
    </source>
</evidence>
<comment type="caution">
    <text evidence="3">The sequence shown here is derived from an EMBL/GenBank/DDBJ whole genome shotgun (WGS) entry which is preliminary data.</text>
</comment>
<feature type="region of interest" description="Disordered" evidence="1">
    <location>
        <begin position="1"/>
        <end position="30"/>
    </location>
</feature>
<sequence>MNLTPPPQPDRKLSAAPASDEPAHAAASDVEMDGSIDQDASAVRAATMIPAQLLQPGEVIILLLKPHPLYILLWPLKTLTIMTLFTLLGVLFARDAEAYDLAQNIVIAGVLLITARLFWQLLEWLSRVYVMTDQRVITVAGVLRVRVFETTLQNITHSELLFSLRERLFALGSLGFFTAGTAIAESYWVMVAQPLDVHAKVVETLKRYRR</sequence>